<dbReference type="GO" id="GO:0006357">
    <property type="term" value="P:regulation of transcription by RNA polymerase II"/>
    <property type="evidence" value="ECO:0007669"/>
    <property type="project" value="TreeGrafter"/>
</dbReference>
<comment type="caution">
    <text evidence="4">The sequence shown here is derived from an EMBL/GenBank/DDBJ whole genome shotgun (WGS) entry which is preliminary data.</text>
</comment>
<dbReference type="Pfam" id="PF10545">
    <property type="entry name" value="MADF_DNA_bdg"/>
    <property type="match status" value="1"/>
</dbReference>
<sequence>MYISGKQLQRRWKSLRECFRRELKLQQGSSGDGATKKRKYIYFDQLLFLTSTLTDRDTSFNYVAAQYEQDEEHEEGYTSSNSASADVPKRSNEQRKSKEYPQKNYEEDLINILIEKTKEDCDEDKAFLMSLLPKFRKFNDEQRFEAQMEIMKVMRRVQLMSTQGPSTSDHGDVPATSTF</sequence>
<dbReference type="Pfam" id="PF02944">
    <property type="entry name" value="BESS"/>
    <property type="match status" value="1"/>
</dbReference>
<dbReference type="GO" id="GO:0005634">
    <property type="term" value="C:nucleus"/>
    <property type="evidence" value="ECO:0007669"/>
    <property type="project" value="UniProtKB-SubCell"/>
</dbReference>
<keyword evidence="1" id="KW-0539">Nucleus</keyword>
<dbReference type="Proteomes" id="UP000324222">
    <property type="component" value="Unassembled WGS sequence"/>
</dbReference>
<protein>
    <recommendedName>
        <fullName evidence="3">BESS domain-containing protein</fullName>
    </recommendedName>
</protein>
<name>A0A5B7K8F8_PORTR</name>
<evidence type="ECO:0000256" key="2">
    <source>
        <dbReference type="SAM" id="MobiDB-lite"/>
    </source>
</evidence>
<accession>A0A5B7K8F8</accession>
<comment type="subcellular location">
    <subcellularLocation>
        <location evidence="1">Nucleus</location>
    </subcellularLocation>
</comment>
<dbReference type="PROSITE" id="PS51031">
    <property type="entry name" value="BESS"/>
    <property type="match status" value="1"/>
</dbReference>
<dbReference type="PANTHER" id="PTHR12243">
    <property type="entry name" value="MADF DOMAIN TRANSCRIPTION FACTOR"/>
    <property type="match status" value="1"/>
</dbReference>
<feature type="compositionally biased region" description="Basic and acidic residues" evidence="2">
    <location>
        <begin position="87"/>
        <end position="102"/>
    </location>
</feature>
<evidence type="ECO:0000259" key="3">
    <source>
        <dbReference type="PROSITE" id="PS51031"/>
    </source>
</evidence>
<reference evidence="4 5" key="1">
    <citation type="submission" date="2019-05" db="EMBL/GenBank/DDBJ databases">
        <title>Another draft genome of Portunus trituberculatus and its Hox gene families provides insights of decapod evolution.</title>
        <authorList>
            <person name="Jeong J.-H."/>
            <person name="Song I."/>
            <person name="Kim S."/>
            <person name="Choi T."/>
            <person name="Kim D."/>
            <person name="Ryu S."/>
            <person name="Kim W."/>
        </authorList>
    </citation>
    <scope>NUCLEOTIDE SEQUENCE [LARGE SCALE GENOMIC DNA]</scope>
    <source>
        <tissue evidence="4">Muscle</tissue>
    </source>
</reference>
<proteinExistence type="predicted"/>
<dbReference type="InterPro" id="IPR039353">
    <property type="entry name" value="TF_Adf1"/>
</dbReference>
<evidence type="ECO:0000313" key="5">
    <source>
        <dbReference type="Proteomes" id="UP000324222"/>
    </source>
</evidence>
<dbReference type="GO" id="GO:0005667">
    <property type="term" value="C:transcription regulator complex"/>
    <property type="evidence" value="ECO:0007669"/>
    <property type="project" value="TreeGrafter"/>
</dbReference>
<dbReference type="OrthoDB" id="6360681at2759"/>
<evidence type="ECO:0000256" key="1">
    <source>
        <dbReference type="PROSITE-ProRule" id="PRU00371"/>
    </source>
</evidence>
<dbReference type="EMBL" id="VSRR010126760">
    <property type="protein sequence ID" value="MPD01349.1"/>
    <property type="molecule type" value="Genomic_DNA"/>
</dbReference>
<dbReference type="InterPro" id="IPR004210">
    <property type="entry name" value="BESS_motif"/>
</dbReference>
<dbReference type="PANTHER" id="PTHR12243:SF69">
    <property type="entry name" value="SI:CH73-59F11.3"/>
    <property type="match status" value="1"/>
</dbReference>
<dbReference type="InterPro" id="IPR006578">
    <property type="entry name" value="MADF-dom"/>
</dbReference>
<feature type="region of interest" description="Disordered" evidence="2">
    <location>
        <begin position="71"/>
        <end position="102"/>
    </location>
</feature>
<dbReference type="GO" id="GO:0003677">
    <property type="term" value="F:DNA binding"/>
    <property type="evidence" value="ECO:0007669"/>
    <property type="project" value="InterPro"/>
</dbReference>
<gene>
    <name evidence="4" type="ORF">E2C01_096871</name>
</gene>
<organism evidence="4 5">
    <name type="scientific">Portunus trituberculatus</name>
    <name type="common">Swimming crab</name>
    <name type="synonym">Neptunus trituberculatus</name>
    <dbReference type="NCBI Taxonomy" id="210409"/>
    <lineage>
        <taxon>Eukaryota</taxon>
        <taxon>Metazoa</taxon>
        <taxon>Ecdysozoa</taxon>
        <taxon>Arthropoda</taxon>
        <taxon>Crustacea</taxon>
        <taxon>Multicrustacea</taxon>
        <taxon>Malacostraca</taxon>
        <taxon>Eumalacostraca</taxon>
        <taxon>Eucarida</taxon>
        <taxon>Decapoda</taxon>
        <taxon>Pleocyemata</taxon>
        <taxon>Brachyura</taxon>
        <taxon>Eubrachyura</taxon>
        <taxon>Portunoidea</taxon>
        <taxon>Portunidae</taxon>
        <taxon>Portuninae</taxon>
        <taxon>Portunus</taxon>
    </lineage>
</organism>
<feature type="domain" description="BESS" evidence="3">
    <location>
        <begin position="121"/>
        <end position="160"/>
    </location>
</feature>
<keyword evidence="5" id="KW-1185">Reference proteome</keyword>
<dbReference type="AlphaFoldDB" id="A0A5B7K8F8"/>
<evidence type="ECO:0000313" key="4">
    <source>
        <dbReference type="EMBL" id="MPD01349.1"/>
    </source>
</evidence>